<feature type="region of interest" description="Disordered" evidence="7">
    <location>
        <begin position="19"/>
        <end position="120"/>
    </location>
</feature>
<evidence type="ECO:0000256" key="5">
    <source>
        <dbReference type="PROSITE-ProRule" id="PRU00108"/>
    </source>
</evidence>
<dbReference type="SMART" id="SM00389">
    <property type="entry name" value="HOX"/>
    <property type="match status" value="1"/>
</dbReference>
<evidence type="ECO:0000313" key="9">
    <source>
        <dbReference type="EMBL" id="KAJ6224191.1"/>
    </source>
</evidence>
<evidence type="ECO:0000256" key="1">
    <source>
        <dbReference type="ARBA" id="ARBA00004123"/>
    </source>
</evidence>
<dbReference type="InterPro" id="IPR017970">
    <property type="entry name" value="Homeobox_CS"/>
</dbReference>
<dbReference type="InterPro" id="IPR009057">
    <property type="entry name" value="Homeodomain-like_sf"/>
</dbReference>
<evidence type="ECO:0000256" key="4">
    <source>
        <dbReference type="ARBA" id="ARBA00023242"/>
    </source>
</evidence>
<evidence type="ECO:0000313" key="10">
    <source>
        <dbReference type="Proteomes" id="UP001142055"/>
    </source>
</evidence>
<feature type="compositionally biased region" description="Basic and acidic residues" evidence="7">
    <location>
        <begin position="32"/>
        <end position="57"/>
    </location>
</feature>
<keyword evidence="2 5" id="KW-0238">DNA-binding</keyword>
<evidence type="ECO:0000259" key="8">
    <source>
        <dbReference type="PROSITE" id="PS50071"/>
    </source>
</evidence>
<feature type="DNA-binding region" description="Homeobox" evidence="5">
    <location>
        <begin position="118"/>
        <end position="177"/>
    </location>
</feature>
<dbReference type="AlphaFoldDB" id="A0A9Q0ME17"/>
<comment type="caution">
    <text evidence="9">The sequence shown here is derived from an EMBL/GenBank/DDBJ whole genome shotgun (WGS) entry which is preliminary data.</text>
</comment>
<keyword evidence="4 5" id="KW-0539">Nucleus</keyword>
<gene>
    <name evidence="9" type="ORF">RDWZM_002736</name>
</gene>
<feature type="domain" description="Homeobox" evidence="8">
    <location>
        <begin position="116"/>
        <end position="176"/>
    </location>
</feature>
<dbReference type="CDD" id="cd00086">
    <property type="entry name" value="homeodomain"/>
    <property type="match status" value="1"/>
</dbReference>
<dbReference type="PROSITE" id="PS00027">
    <property type="entry name" value="HOMEOBOX_1"/>
    <property type="match status" value="1"/>
</dbReference>
<dbReference type="PRINTS" id="PR00024">
    <property type="entry name" value="HOMEOBOX"/>
</dbReference>
<evidence type="ECO:0000256" key="6">
    <source>
        <dbReference type="RuleBase" id="RU000682"/>
    </source>
</evidence>
<organism evidence="9 10">
    <name type="scientific">Blomia tropicalis</name>
    <name type="common">Mite</name>
    <dbReference type="NCBI Taxonomy" id="40697"/>
    <lineage>
        <taxon>Eukaryota</taxon>
        <taxon>Metazoa</taxon>
        <taxon>Ecdysozoa</taxon>
        <taxon>Arthropoda</taxon>
        <taxon>Chelicerata</taxon>
        <taxon>Arachnida</taxon>
        <taxon>Acari</taxon>
        <taxon>Acariformes</taxon>
        <taxon>Sarcoptiformes</taxon>
        <taxon>Astigmata</taxon>
        <taxon>Glycyphagoidea</taxon>
        <taxon>Echimyopodidae</taxon>
        <taxon>Blomia</taxon>
    </lineage>
</organism>
<dbReference type="Gene3D" id="1.10.10.60">
    <property type="entry name" value="Homeodomain-like"/>
    <property type="match status" value="1"/>
</dbReference>
<evidence type="ECO:0000256" key="2">
    <source>
        <dbReference type="ARBA" id="ARBA00023125"/>
    </source>
</evidence>
<dbReference type="GO" id="GO:0005634">
    <property type="term" value="C:nucleus"/>
    <property type="evidence" value="ECO:0007669"/>
    <property type="project" value="UniProtKB-SubCell"/>
</dbReference>
<feature type="region of interest" description="Disordered" evidence="7">
    <location>
        <begin position="174"/>
        <end position="211"/>
    </location>
</feature>
<feature type="compositionally biased region" description="Basic and acidic residues" evidence="7">
    <location>
        <begin position="177"/>
        <end position="192"/>
    </location>
</feature>
<keyword evidence="10" id="KW-1185">Reference proteome</keyword>
<evidence type="ECO:0000256" key="7">
    <source>
        <dbReference type="SAM" id="MobiDB-lite"/>
    </source>
</evidence>
<feature type="compositionally biased region" description="Polar residues" evidence="7">
    <location>
        <begin position="66"/>
        <end position="101"/>
    </location>
</feature>
<sequence length="223" mass="25754">MDPMLFQNIFNRFWTNSEQNSSLKQRSSFNEKSTHEKNPRLKEWSTLKHKSKEETTKRNKSKKLPISSNILSHQSFPEPSSRTPSPMLQSNGSINSSLVPATTSTSSDNSQPSASSSSARLRTAFTSNQIIHLEHEFAKSMYLSRLRRIEIAHYLKLSEKQVKIWFQNRRVKHKKEIKSPDSNEEPHQFDVKRLHHLPSEPTKSTNGCNYSDLESELSIQIDE</sequence>
<protein>
    <recommendedName>
        <fullName evidence="8">Homeobox domain-containing protein</fullName>
    </recommendedName>
</protein>
<dbReference type="SUPFAM" id="SSF46689">
    <property type="entry name" value="Homeodomain-like"/>
    <property type="match status" value="1"/>
</dbReference>
<dbReference type="Pfam" id="PF00046">
    <property type="entry name" value="Homeodomain"/>
    <property type="match status" value="1"/>
</dbReference>
<dbReference type="PROSITE" id="PS50071">
    <property type="entry name" value="HOMEOBOX_2"/>
    <property type="match status" value="1"/>
</dbReference>
<dbReference type="EMBL" id="JAPWDV010000001">
    <property type="protein sequence ID" value="KAJ6224191.1"/>
    <property type="molecule type" value="Genomic_DNA"/>
</dbReference>
<dbReference type="Proteomes" id="UP001142055">
    <property type="component" value="Chromosome 1"/>
</dbReference>
<evidence type="ECO:0000256" key="3">
    <source>
        <dbReference type="ARBA" id="ARBA00023155"/>
    </source>
</evidence>
<dbReference type="InterPro" id="IPR020479">
    <property type="entry name" value="HD_metazoa"/>
</dbReference>
<accession>A0A9Q0ME17</accession>
<comment type="subcellular location">
    <subcellularLocation>
        <location evidence="1 5 6">Nucleus</location>
    </subcellularLocation>
</comment>
<keyword evidence="3 5" id="KW-0371">Homeobox</keyword>
<feature type="compositionally biased region" description="Polar residues" evidence="7">
    <location>
        <begin position="19"/>
        <end position="31"/>
    </location>
</feature>
<reference evidence="9" key="1">
    <citation type="submission" date="2022-12" db="EMBL/GenBank/DDBJ databases">
        <title>Genome assemblies of Blomia tropicalis.</title>
        <authorList>
            <person name="Cui Y."/>
        </authorList>
    </citation>
    <scope>NUCLEOTIDE SEQUENCE</scope>
    <source>
        <tissue evidence="9">Adult mites</tissue>
    </source>
</reference>
<dbReference type="PANTHER" id="PTHR45664">
    <property type="entry name" value="PROTEIN ZERKNUELLT 1-RELATED"/>
    <property type="match status" value="1"/>
</dbReference>
<dbReference type="GO" id="GO:0000978">
    <property type="term" value="F:RNA polymerase II cis-regulatory region sequence-specific DNA binding"/>
    <property type="evidence" value="ECO:0007669"/>
    <property type="project" value="TreeGrafter"/>
</dbReference>
<dbReference type="GO" id="GO:0000981">
    <property type="term" value="F:DNA-binding transcription factor activity, RNA polymerase II-specific"/>
    <property type="evidence" value="ECO:0007669"/>
    <property type="project" value="InterPro"/>
</dbReference>
<proteinExistence type="predicted"/>
<feature type="compositionally biased region" description="Low complexity" evidence="7">
    <location>
        <begin position="102"/>
        <end position="120"/>
    </location>
</feature>
<name>A0A9Q0ME17_BLOTA</name>
<dbReference type="PANTHER" id="PTHR45664:SF20">
    <property type="entry name" value="AGAP001560-PA"/>
    <property type="match status" value="1"/>
</dbReference>
<dbReference type="InterPro" id="IPR001356">
    <property type="entry name" value="HD"/>
</dbReference>